<feature type="non-terminal residue" evidence="1">
    <location>
        <position position="109"/>
    </location>
</feature>
<protein>
    <submittedName>
        <fullName evidence="1">Uncharacterized protein LOC114343067</fullName>
    </submittedName>
</protein>
<sequence length="109" mass="12326">VTSHKKDMRRNERDCLPPTFLNITQLVAVVPKVVRVTSEVAIAVVWLVLPEMESITPDDELNVVLRTTRSDIIQMWLKNLKPRVLPVLLVVQSVEATEGLRVMRAGTIQ</sequence>
<organism evidence="1">
    <name type="scientific">Diabrotica virgifera virgifera</name>
    <name type="common">western corn rootworm</name>
    <dbReference type="NCBI Taxonomy" id="50390"/>
    <lineage>
        <taxon>Eukaryota</taxon>
        <taxon>Metazoa</taxon>
        <taxon>Ecdysozoa</taxon>
        <taxon>Arthropoda</taxon>
        <taxon>Hexapoda</taxon>
        <taxon>Insecta</taxon>
        <taxon>Pterygota</taxon>
        <taxon>Neoptera</taxon>
        <taxon>Endopterygota</taxon>
        <taxon>Coleoptera</taxon>
        <taxon>Polyphaga</taxon>
        <taxon>Cucujiformia</taxon>
        <taxon>Chrysomeloidea</taxon>
        <taxon>Chrysomelidae</taxon>
        <taxon>Galerucinae</taxon>
        <taxon>Diabroticina</taxon>
        <taxon>Diabroticites</taxon>
        <taxon>Diabrotica</taxon>
    </lineage>
</organism>
<name>A0A6P7GUI5_DIAVI</name>
<proteinExistence type="predicted"/>
<reference evidence="1" key="1">
    <citation type="submission" date="2025-08" db="UniProtKB">
        <authorList>
            <consortium name="RefSeq"/>
        </authorList>
    </citation>
    <scope>IDENTIFICATION</scope>
    <source>
        <tissue evidence="1">Whole insect</tissue>
    </source>
</reference>
<accession>A0A6P7GUI5</accession>
<gene>
    <name evidence="1" type="primary">LOC114343067</name>
</gene>
<dbReference type="AlphaFoldDB" id="A0A6P7GUI5"/>
<dbReference type="RefSeq" id="XP_028149682.1">
    <property type="nucleotide sequence ID" value="XM_028293881.1"/>
</dbReference>
<evidence type="ECO:0000313" key="1">
    <source>
        <dbReference type="RefSeq" id="XP_028149682.1"/>
    </source>
</evidence>
<dbReference type="InParanoid" id="A0A6P7GUI5"/>
<feature type="non-terminal residue" evidence="1">
    <location>
        <position position="1"/>
    </location>
</feature>